<dbReference type="AlphaFoldDB" id="A0A166QDQ4"/>
<reference evidence="2 3" key="1">
    <citation type="journal article" date="2016" name="Mol. Biol. Evol.">
        <title>Comparative Genomics of Early-Diverging Mushroom-Forming Fungi Provides Insights into the Origins of Lignocellulose Decay Capabilities.</title>
        <authorList>
            <person name="Nagy L.G."/>
            <person name="Riley R."/>
            <person name="Tritt A."/>
            <person name="Adam C."/>
            <person name="Daum C."/>
            <person name="Floudas D."/>
            <person name="Sun H."/>
            <person name="Yadav J.S."/>
            <person name="Pangilinan J."/>
            <person name="Larsson K.H."/>
            <person name="Matsuura K."/>
            <person name="Barry K."/>
            <person name="Labutti K."/>
            <person name="Kuo R."/>
            <person name="Ohm R.A."/>
            <person name="Bhattacharya S.S."/>
            <person name="Shirouzu T."/>
            <person name="Yoshinaga Y."/>
            <person name="Martin F.M."/>
            <person name="Grigoriev I.V."/>
            <person name="Hibbett D.S."/>
        </authorList>
    </citation>
    <scope>NUCLEOTIDE SEQUENCE [LARGE SCALE GENOMIC DNA]</scope>
    <source>
        <strain evidence="2 3">CBS 109695</strain>
    </source>
</reference>
<dbReference type="Proteomes" id="UP000076532">
    <property type="component" value="Unassembled WGS sequence"/>
</dbReference>
<accession>A0A166QDQ4</accession>
<feature type="region of interest" description="Disordered" evidence="1">
    <location>
        <begin position="30"/>
        <end position="50"/>
    </location>
</feature>
<name>A0A166QDQ4_9AGAM</name>
<dbReference type="OrthoDB" id="10251412at2759"/>
<protein>
    <submittedName>
        <fullName evidence="2">Uncharacterized protein</fullName>
    </submittedName>
</protein>
<dbReference type="EMBL" id="KV417511">
    <property type="protein sequence ID" value="KZP27034.1"/>
    <property type="molecule type" value="Genomic_DNA"/>
</dbReference>
<evidence type="ECO:0000313" key="3">
    <source>
        <dbReference type="Proteomes" id="UP000076532"/>
    </source>
</evidence>
<evidence type="ECO:0000313" key="2">
    <source>
        <dbReference type="EMBL" id="KZP27034.1"/>
    </source>
</evidence>
<organism evidence="2 3">
    <name type="scientific">Athelia psychrophila</name>
    <dbReference type="NCBI Taxonomy" id="1759441"/>
    <lineage>
        <taxon>Eukaryota</taxon>
        <taxon>Fungi</taxon>
        <taxon>Dikarya</taxon>
        <taxon>Basidiomycota</taxon>
        <taxon>Agaricomycotina</taxon>
        <taxon>Agaricomycetes</taxon>
        <taxon>Agaricomycetidae</taxon>
        <taxon>Atheliales</taxon>
        <taxon>Atheliaceae</taxon>
        <taxon>Athelia</taxon>
    </lineage>
</organism>
<sequence length="171" mass="19067">MLTTLMSHVPARCNVLLEDLNIAFKRSITCDLDSTGTPSGQEQGQGRRRHGLRGAAELVAEFLEPRHEPERWEYTLSIRPAQPAGRRPRLRGAHSLLDDEPPRAPRSCAKRPRANGRLGPVPEREQVAVGGALPHFLPLTEEESAMKDADMEKQLRGIVLPLRPCGSCRRR</sequence>
<feature type="region of interest" description="Disordered" evidence="1">
    <location>
        <begin position="79"/>
        <end position="120"/>
    </location>
</feature>
<proteinExistence type="predicted"/>
<gene>
    <name evidence="2" type="ORF">FIBSPDRAFT_328408</name>
</gene>
<keyword evidence="3" id="KW-1185">Reference proteome</keyword>
<evidence type="ECO:0000256" key="1">
    <source>
        <dbReference type="SAM" id="MobiDB-lite"/>
    </source>
</evidence>